<feature type="compositionally biased region" description="Polar residues" evidence="2">
    <location>
        <begin position="24"/>
        <end position="35"/>
    </location>
</feature>
<feature type="chain" id="PRO_5043123269" evidence="3">
    <location>
        <begin position="18"/>
        <end position="105"/>
    </location>
</feature>
<dbReference type="Pfam" id="PF01549">
    <property type="entry name" value="ShK"/>
    <property type="match status" value="1"/>
</dbReference>
<dbReference type="EMBL" id="UZAF01000584">
    <property type="protein sequence ID" value="VDO06085.1"/>
    <property type="molecule type" value="Genomic_DNA"/>
</dbReference>
<feature type="domain" description="ShKT" evidence="4">
    <location>
        <begin position="68"/>
        <end position="103"/>
    </location>
</feature>
<keyword evidence="6" id="KW-1185">Reference proteome</keyword>
<dbReference type="WBParaSite" id="HPLM_0000068501-mRNA-1">
    <property type="protein sequence ID" value="HPLM_0000068501-mRNA-1"/>
    <property type="gene ID" value="HPLM_0000068501"/>
</dbReference>
<dbReference type="Proteomes" id="UP000268014">
    <property type="component" value="Unassembled WGS sequence"/>
</dbReference>
<name>A0A0N4VTR8_HAEPC</name>
<feature type="region of interest" description="Disordered" evidence="2">
    <location>
        <begin position="19"/>
        <end position="52"/>
    </location>
</feature>
<proteinExistence type="predicted"/>
<organism evidence="7">
    <name type="scientific">Haemonchus placei</name>
    <name type="common">Barber's pole worm</name>
    <dbReference type="NCBI Taxonomy" id="6290"/>
    <lineage>
        <taxon>Eukaryota</taxon>
        <taxon>Metazoa</taxon>
        <taxon>Ecdysozoa</taxon>
        <taxon>Nematoda</taxon>
        <taxon>Chromadorea</taxon>
        <taxon>Rhabditida</taxon>
        <taxon>Rhabditina</taxon>
        <taxon>Rhabditomorpha</taxon>
        <taxon>Strongyloidea</taxon>
        <taxon>Trichostrongylidae</taxon>
        <taxon>Haemonchus</taxon>
    </lineage>
</organism>
<comment type="caution">
    <text evidence="1">Lacks conserved residue(s) required for the propagation of feature annotation.</text>
</comment>
<reference evidence="7" key="1">
    <citation type="submission" date="2017-02" db="UniProtKB">
        <authorList>
            <consortium name="WormBaseParasite"/>
        </authorList>
    </citation>
    <scope>IDENTIFICATION</scope>
</reference>
<feature type="signal peptide" evidence="3">
    <location>
        <begin position="1"/>
        <end position="17"/>
    </location>
</feature>
<evidence type="ECO:0000313" key="7">
    <source>
        <dbReference type="WBParaSite" id="HPLM_0000068501-mRNA-1"/>
    </source>
</evidence>
<evidence type="ECO:0000256" key="3">
    <source>
        <dbReference type="SAM" id="SignalP"/>
    </source>
</evidence>
<dbReference type="Gene3D" id="1.10.10.1940">
    <property type="match status" value="1"/>
</dbReference>
<dbReference type="AlphaFoldDB" id="A0A0N4VTR8"/>
<evidence type="ECO:0000256" key="2">
    <source>
        <dbReference type="SAM" id="MobiDB-lite"/>
    </source>
</evidence>
<dbReference type="InterPro" id="IPR003582">
    <property type="entry name" value="ShKT_dom"/>
</dbReference>
<gene>
    <name evidence="5" type="ORF">HPLM_LOCUS686</name>
</gene>
<reference evidence="5 6" key="2">
    <citation type="submission" date="2018-11" db="EMBL/GenBank/DDBJ databases">
        <authorList>
            <consortium name="Pathogen Informatics"/>
        </authorList>
    </citation>
    <scope>NUCLEOTIDE SEQUENCE [LARGE SCALE GENOMIC DNA]</scope>
    <source>
        <strain evidence="5 6">MHpl1</strain>
    </source>
</reference>
<sequence length="105" mass="11073">MMLSLFFLLAAIVSVESVEPPPITNSTKPITQESVSPVPHGAPVSQNITTSNPVAAPAPKLAAGKPKCVDKPICATMARDGFCNMKFSKQVMKSNCPVLCKLCNS</sequence>
<evidence type="ECO:0000256" key="1">
    <source>
        <dbReference type="PROSITE-ProRule" id="PRU01005"/>
    </source>
</evidence>
<dbReference type="SMART" id="SM00254">
    <property type="entry name" value="ShKT"/>
    <property type="match status" value="1"/>
</dbReference>
<protein>
    <submittedName>
        <fullName evidence="7">ShKT domain-containing protein</fullName>
    </submittedName>
</protein>
<accession>A0A0N4VTR8</accession>
<dbReference type="PROSITE" id="PS51670">
    <property type="entry name" value="SHKT"/>
    <property type="match status" value="1"/>
</dbReference>
<evidence type="ECO:0000313" key="6">
    <source>
        <dbReference type="Proteomes" id="UP000268014"/>
    </source>
</evidence>
<evidence type="ECO:0000313" key="5">
    <source>
        <dbReference type="EMBL" id="VDO06085.1"/>
    </source>
</evidence>
<evidence type="ECO:0000259" key="4">
    <source>
        <dbReference type="PROSITE" id="PS51670"/>
    </source>
</evidence>
<keyword evidence="3" id="KW-0732">Signal</keyword>